<comment type="caution">
    <text evidence="2">The sequence shown here is derived from an EMBL/GenBank/DDBJ whole genome shotgun (WGS) entry which is preliminary data.</text>
</comment>
<evidence type="ECO:0000259" key="1">
    <source>
        <dbReference type="Pfam" id="PF13456"/>
    </source>
</evidence>
<dbReference type="InterPro" id="IPR002156">
    <property type="entry name" value="RNaseH_domain"/>
</dbReference>
<protein>
    <recommendedName>
        <fullName evidence="1">RNase H type-1 domain-containing protein</fullName>
    </recommendedName>
</protein>
<sequence length="338" mass="40257">MKRITDWMRDWSTKINMKMVIFAKKMLKNPLFDVNIPILHQKHDKNYIIDDVRITGYSVKDKKIKGGTEDRGAVFCALDCGLLQLGKTYYPSPRFSIPKSHLESFETDELNYPQRLVITEWAFDNCYITSFNKIYEHWGRMIKGIYDRYNMRCWDYAPMYKFSPYRHIIEELHLQIIRDDIKNYKKKRGIFVDSKEKHKHNNIKGNDKTTLRKEAVYTFQVNGSANVASNKQFKPHGHYSVYLKNTEEKWKKKEEWITVNAAELKAIISAMYISIERGYKNVIIETDSNNSIQWYEGNWEAKTKHIIPLVEKMEEYKKKVPNMRLRKINRSINYAHAI</sequence>
<organism evidence="2">
    <name type="scientific">marine sediment metagenome</name>
    <dbReference type="NCBI Taxonomy" id="412755"/>
    <lineage>
        <taxon>unclassified sequences</taxon>
        <taxon>metagenomes</taxon>
        <taxon>ecological metagenomes</taxon>
    </lineage>
</organism>
<proteinExistence type="predicted"/>
<dbReference type="Pfam" id="PF13456">
    <property type="entry name" value="RVT_3"/>
    <property type="match status" value="1"/>
</dbReference>
<feature type="domain" description="RNase H type-1" evidence="1">
    <location>
        <begin position="255"/>
        <end position="333"/>
    </location>
</feature>
<dbReference type="InterPro" id="IPR012337">
    <property type="entry name" value="RNaseH-like_sf"/>
</dbReference>
<dbReference type="AlphaFoldDB" id="A0A0F9JQX3"/>
<reference evidence="2" key="1">
    <citation type="journal article" date="2015" name="Nature">
        <title>Complex archaea that bridge the gap between prokaryotes and eukaryotes.</title>
        <authorList>
            <person name="Spang A."/>
            <person name="Saw J.H."/>
            <person name="Jorgensen S.L."/>
            <person name="Zaremba-Niedzwiedzka K."/>
            <person name="Martijn J."/>
            <person name="Lind A.E."/>
            <person name="van Eijk R."/>
            <person name="Schleper C."/>
            <person name="Guy L."/>
            <person name="Ettema T.J."/>
        </authorList>
    </citation>
    <scope>NUCLEOTIDE SEQUENCE</scope>
</reference>
<evidence type="ECO:0000313" key="2">
    <source>
        <dbReference type="EMBL" id="KKM64801.1"/>
    </source>
</evidence>
<dbReference type="SUPFAM" id="SSF53098">
    <property type="entry name" value="Ribonuclease H-like"/>
    <property type="match status" value="1"/>
</dbReference>
<dbReference type="InterPro" id="IPR036397">
    <property type="entry name" value="RNaseH_sf"/>
</dbReference>
<accession>A0A0F9JQX3</accession>
<gene>
    <name evidence="2" type="ORF">LCGC14_1497680</name>
</gene>
<dbReference type="GO" id="GO:0003676">
    <property type="term" value="F:nucleic acid binding"/>
    <property type="evidence" value="ECO:0007669"/>
    <property type="project" value="InterPro"/>
</dbReference>
<dbReference type="GO" id="GO:0004523">
    <property type="term" value="F:RNA-DNA hybrid ribonuclease activity"/>
    <property type="evidence" value="ECO:0007669"/>
    <property type="project" value="InterPro"/>
</dbReference>
<name>A0A0F9JQX3_9ZZZZ</name>
<dbReference type="EMBL" id="LAZR01010832">
    <property type="protein sequence ID" value="KKM64801.1"/>
    <property type="molecule type" value="Genomic_DNA"/>
</dbReference>
<dbReference type="Gene3D" id="3.30.420.10">
    <property type="entry name" value="Ribonuclease H-like superfamily/Ribonuclease H"/>
    <property type="match status" value="1"/>
</dbReference>